<organism evidence="3">
    <name type="scientific">Anopheles funestus</name>
    <name type="common">African malaria mosquito</name>
    <dbReference type="NCBI Taxonomy" id="62324"/>
    <lineage>
        <taxon>Eukaryota</taxon>
        <taxon>Metazoa</taxon>
        <taxon>Ecdysozoa</taxon>
        <taxon>Arthropoda</taxon>
        <taxon>Hexapoda</taxon>
        <taxon>Insecta</taxon>
        <taxon>Pterygota</taxon>
        <taxon>Neoptera</taxon>
        <taxon>Endopterygota</taxon>
        <taxon>Diptera</taxon>
        <taxon>Nematocera</taxon>
        <taxon>Culicoidea</taxon>
        <taxon>Culicidae</taxon>
        <taxon>Anophelinae</taxon>
        <taxon>Anopheles</taxon>
    </lineage>
</organism>
<reference evidence="3" key="1">
    <citation type="submission" date="2020-05" db="UniProtKB">
        <authorList>
            <consortium name="EnsemblMetazoa"/>
        </authorList>
    </citation>
    <scope>IDENTIFICATION</scope>
    <source>
        <strain evidence="3">FUMOZ</strain>
    </source>
</reference>
<keyword evidence="2" id="KW-0732">Signal</keyword>
<evidence type="ECO:0008006" key="4">
    <source>
        <dbReference type="Google" id="ProtNLM"/>
    </source>
</evidence>
<evidence type="ECO:0000256" key="1">
    <source>
        <dbReference type="SAM" id="MobiDB-lite"/>
    </source>
</evidence>
<feature type="chain" id="PRO_5021240827" description="Secreted protein" evidence="2">
    <location>
        <begin position="18"/>
        <end position="117"/>
    </location>
</feature>
<dbReference type="AlphaFoldDB" id="A0A182RWI8"/>
<evidence type="ECO:0000256" key="2">
    <source>
        <dbReference type="SAM" id="SignalP"/>
    </source>
</evidence>
<dbReference type="VEuPathDB" id="VectorBase:AFUN010648"/>
<protein>
    <recommendedName>
        <fullName evidence="4">Secreted protein</fullName>
    </recommendedName>
</protein>
<feature type="signal peptide" evidence="2">
    <location>
        <begin position="1"/>
        <end position="17"/>
    </location>
</feature>
<sequence>MWKSVVCVTLLLGYCYAGVISRDEDTPVHNDAADTAINAADGASNAEPVGQDIVGAASIAKVEDHPRAARSTHYSTSSMQLYKTADSAYARSGAASARASSSTTHVKVRKNSVTYRG</sequence>
<feature type="region of interest" description="Disordered" evidence="1">
    <location>
        <begin position="94"/>
        <end position="117"/>
    </location>
</feature>
<proteinExistence type="predicted"/>
<dbReference type="EnsemblMetazoa" id="AFUN010648-RA">
    <property type="protein sequence ID" value="AFUN010648-PA"/>
    <property type="gene ID" value="AFUN010648"/>
</dbReference>
<name>A0A182RWI8_ANOFN</name>
<accession>A0A182RWI8</accession>
<evidence type="ECO:0000313" key="3">
    <source>
        <dbReference type="EnsemblMetazoa" id="AFUN010648-PA"/>
    </source>
</evidence>